<name>A0A931FYV2_9ACTN</name>
<protein>
    <recommendedName>
        <fullName evidence="3">Polyketide cyclase</fullName>
    </recommendedName>
</protein>
<dbReference type="InterPro" id="IPR023393">
    <property type="entry name" value="START-like_dom_sf"/>
</dbReference>
<keyword evidence="2" id="KW-1185">Reference proteome</keyword>
<proteinExistence type="predicted"/>
<dbReference type="RefSeq" id="WP_196416774.1">
    <property type="nucleotide sequence ID" value="NZ_JADQTO010000013.1"/>
</dbReference>
<organism evidence="1 2">
    <name type="scientific">Actinoplanes aureus</name>
    <dbReference type="NCBI Taxonomy" id="2792083"/>
    <lineage>
        <taxon>Bacteria</taxon>
        <taxon>Bacillati</taxon>
        <taxon>Actinomycetota</taxon>
        <taxon>Actinomycetes</taxon>
        <taxon>Micromonosporales</taxon>
        <taxon>Micromonosporaceae</taxon>
        <taxon>Actinoplanes</taxon>
    </lineage>
</organism>
<reference evidence="1" key="1">
    <citation type="submission" date="2020-11" db="EMBL/GenBank/DDBJ databases">
        <title>Isolation and identification of active actinomycetes.</title>
        <authorList>
            <person name="Sun X."/>
        </authorList>
    </citation>
    <scope>NUCLEOTIDE SEQUENCE</scope>
    <source>
        <strain evidence="1">NEAU-A11</strain>
    </source>
</reference>
<evidence type="ECO:0000313" key="1">
    <source>
        <dbReference type="EMBL" id="MBG0564988.1"/>
    </source>
</evidence>
<dbReference type="AlphaFoldDB" id="A0A931FYV2"/>
<dbReference type="EMBL" id="JADQTO010000013">
    <property type="protein sequence ID" value="MBG0564988.1"/>
    <property type="molecule type" value="Genomic_DNA"/>
</dbReference>
<comment type="caution">
    <text evidence="1">The sequence shown here is derived from an EMBL/GenBank/DDBJ whole genome shotgun (WGS) entry which is preliminary data.</text>
</comment>
<dbReference type="SUPFAM" id="SSF55961">
    <property type="entry name" value="Bet v1-like"/>
    <property type="match status" value="1"/>
</dbReference>
<gene>
    <name evidence="1" type="ORF">I4J89_26405</name>
</gene>
<accession>A0A931FYV2</accession>
<dbReference type="Gene3D" id="3.30.530.20">
    <property type="match status" value="1"/>
</dbReference>
<evidence type="ECO:0000313" key="2">
    <source>
        <dbReference type="Proteomes" id="UP000598146"/>
    </source>
</evidence>
<sequence length="139" mass="15008">MIEIGHIVAESRVAPEHFHARWCDVATHPEWAPGMEYLRLDGPLEAGARGVMKAKDGPECPFIVSDLVPGLAYQDTLLLDGAELTVRHESHPHGTGSRLELHARMDGPKAAERAAEMAGLKEALASDLAGLIALVERTD</sequence>
<dbReference type="Proteomes" id="UP000598146">
    <property type="component" value="Unassembled WGS sequence"/>
</dbReference>
<evidence type="ECO:0008006" key="3">
    <source>
        <dbReference type="Google" id="ProtNLM"/>
    </source>
</evidence>